<keyword evidence="5 6" id="KW-0472">Membrane</keyword>
<dbReference type="EMBL" id="JBHUME010000011">
    <property type="protein sequence ID" value="MFD2614281.1"/>
    <property type="molecule type" value="Genomic_DNA"/>
</dbReference>
<comment type="subcellular location">
    <subcellularLocation>
        <location evidence="1">Membrane</location>
        <topology evidence="1">Multi-pass membrane protein</topology>
    </subcellularLocation>
</comment>
<feature type="transmembrane region" description="Helical" evidence="6">
    <location>
        <begin position="39"/>
        <end position="60"/>
    </location>
</feature>
<evidence type="ECO:0000313" key="7">
    <source>
        <dbReference type="EMBL" id="MFD2614281.1"/>
    </source>
</evidence>
<feature type="transmembrane region" description="Helical" evidence="6">
    <location>
        <begin position="105"/>
        <end position="127"/>
    </location>
</feature>
<dbReference type="InterPro" id="IPR004923">
    <property type="entry name" value="FTR1/Fip1/EfeU"/>
</dbReference>
<evidence type="ECO:0000256" key="6">
    <source>
        <dbReference type="SAM" id="Phobius"/>
    </source>
</evidence>
<dbReference type="Pfam" id="PF03239">
    <property type="entry name" value="FTR1"/>
    <property type="match status" value="1"/>
</dbReference>
<gene>
    <name evidence="7" type="ORF">ACFSUF_17870</name>
</gene>
<evidence type="ECO:0000256" key="2">
    <source>
        <dbReference type="ARBA" id="ARBA00008333"/>
    </source>
</evidence>
<keyword evidence="4 6" id="KW-1133">Transmembrane helix</keyword>
<protein>
    <submittedName>
        <fullName evidence="7">FTR1 family protein</fullName>
    </submittedName>
</protein>
<sequence length="307" mass="34119">MDLQAFLITFREALEALLIVGIITTYLNRTDYGKWKKWVWLGVFFGIASSYLVALLFQVVFTGFGTMGGQNYLKIGIMLVSCGLLTHMVMFMAKQSVDFKGKVESKIGVIITSGSILNMVVHSYLVVLREGVETVFFFAAISGGDIQKAIESWGALLGLLAAVVVSVLFFRGTRKVPLGLFFRIVSMFLLIISAGLFVQAIGILQDLGLMGTLYRTSGGEIGEIYNLTWLMPEHPLDYEQYLRDAGQAPLLSGQIGIFFKAFLGYTQNPSLEEFLLYWLYYAGVLALLIREKQKHFRQAAATAPVNI</sequence>
<dbReference type="RefSeq" id="WP_377604972.1">
    <property type="nucleotide sequence ID" value="NZ_JBHUME010000011.1"/>
</dbReference>
<dbReference type="PANTHER" id="PTHR31632:SF2">
    <property type="entry name" value="PLASMA MEMBRANE IRON PERMEASE"/>
    <property type="match status" value="1"/>
</dbReference>
<evidence type="ECO:0000256" key="5">
    <source>
        <dbReference type="ARBA" id="ARBA00023136"/>
    </source>
</evidence>
<evidence type="ECO:0000256" key="4">
    <source>
        <dbReference type="ARBA" id="ARBA00022989"/>
    </source>
</evidence>
<comment type="similarity">
    <text evidence="2">Belongs to the oxidase-dependent Fe transporter (OFeT) (TC 9.A.10.1) family.</text>
</comment>
<proteinExistence type="inferred from homology"/>
<organism evidence="7 8">
    <name type="scientific">Paenibacillus gansuensis</name>
    <dbReference type="NCBI Taxonomy" id="306542"/>
    <lineage>
        <taxon>Bacteria</taxon>
        <taxon>Bacillati</taxon>
        <taxon>Bacillota</taxon>
        <taxon>Bacilli</taxon>
        <taxon>Bacillales</taxon>
        <taxon>Paenibacillaceae</taxon>
        <taxon>Paenibacillus</taxon>
    </lineage>
</organism>
<comment type="caution">
    <text evidence="7">The sequence shown here is derived from an EMBL/GenBank/DDBJ whole genome shotgun (WGS) entry which is preliminary data.</text>
</comment>
<evidence type="ECO:0000256" key="3">
    <source>
        <dbReference type="ARBA" id="ARBA00022692"/>
    </source>
</evidence>
<dbReference type="Proteomes" id="UP001597541">
    <property type="component" value="Unassembled WGS sequence"/>
</dbReference>
<feature type="transmembrane region" description="Helical" evidence="6">
    <location>
        <begin position="274"/>
        <end position="289"/>
    </location>
</feature>
<feature type="transmembrane region" description="Helical" evidence="6">
    <location>
        <begin position="152"/>
        <end position="170"/>
    </location>
</feature>
<evidence type="ECO:0000256" key="1">
    <source>
        <dbReference type="ARBA" id="ARBA00004141"/>
    </source>
</evidence>
<feature type="transmembrane region" description="Helical" evidence="6">
    <location>
        <begin position="72"/>
        <end position="93"/>
    </location>
</feature>
<dbReference type="PANTHER" id="PTHR31632">
    <property type="entry name" value="IRON TRANSPORTER FTH1"/>
    <property type="match status" value="1"/>
</dbReference>
<name>A0ABW5PHJ6_9BACL</name>
<feature type="transmembrane region" description="Helical" evidence="6">
    <location>
        <begin position="182"/>
        <end position="204"/>
    </location>
</feature>
<reference evidence="8" key="1">
    <citation type="journal article" date="2019" name="Int. J. Syst. Evol. Microbiol.">
        <title>The Global Catalogue of Microorganisms (GCM) 10K type strain sequencing project: providing services to taxonomists for standard genome sequencing and annotation.</title>
        <authorList>
            <consortium name="The Broad Institute Genomics Platform"/>
            <consortium name="The Broad Institute Genome Sequencing Center for Infectious Disease"/>
            <person name="Wu L."/>
            <person name="Ma J."/>
        </authorList>
    </citation>
    <scope>NUCLEOTIDE SEQUENCE [LARGE SCALE GENOMIC DNA]</scope>
    <source>
        <strain evidence="8">KCTC 3950</strain>
    </source>
</reference>
<evidence type="ECO:0000313" key="8">
    <source>
        <dbReference type="Proteomes" id="UP001597541"/>
    </source>
</evidence>
<accession>A0ABW5PHJ6</accession>
<keyword evidence="3 6" id="KW-0812">Transmembrane</keyword>
<feature type="transmembrane region" description="Helical" evidence="6">
    <location>
        <begin position="6"/>
        <end position="27"/>
    </location>
</feature>
<keyword evidence="8" id="KW-1185">Reference proteome</keyword>